<evidence type="ECO:0000256" key="1">
    <source>
        <dbReference type="ARBA" id="ARBA00022741"/>
    </source>
</evidence>
<reference evidence="6 7" key="1">
    <citation type="submission" date="2018-06" db="EMBL/GenBank/DDBJ databases">
        <title>Genomic Encyclopedia of Type Strains, Phase IV (KMG-IV): sequencing the most valuable type-strain genomes for metagenomic binning, comparative biology and taxonomic classification.</title>
        <authorList>
            <person name="Goeker M."/>
        </authorList>
    </citation>
    <scope>NUCLEOTIDE SEQUENCE [LARGE SCALE GENOMIC DNA]</scope>
    <source>
        <strain evidence="6 7">DSM 24032</strain>
    </source>
</reference>
<dbReference type="InterPro" id="IPR003593">
    <property type="entry name" value="AAA+_ATPase"/>
</dbReference>
<comment type="caution">
    <text evidence="6">The sequence shown here is derived from an EMBL/GenBank/DDBJ whole genome shotgun (WGS) entry which is preliminary data.</text>
</comment>
<keyword evidence="1" id="KW-0547">Nucleotide-binding</keyword>
<evidence type="ECO:0000313" key="7">
    <source>
        <dbReference type="Proteomes" id="UP000253083"/>
    </source>
</evidence>
<dbReference type="Pfam" id="PF00004">
    <property type="entry name" value="AAA"/>
    <property type="match status" value="1"/>
</dbReference>
<evidence type="ECO:0000259" key="5">
    <source>
        <dbReference type="SMART" id="SM00382"/>
    </source>
</evidence>
<dbReference type="EMBL" id="QNRT01000006">
    <property type="protein sequence ID" value="RBP48600.1"/>
    <property type="molecule type" value="Genomic_DNA"/>
</dbReference>
<dbReference type="PANTHER" id="PTHR42960:SF1">
    <property type="entry name" value="YCF46 PROTEIN"/>
    <property type="match status" value="1"/>
</dbReference>
<proteinExistence type="inferred from homology"/>
<accession>A0A395JFR3</accession>
<dbReference type="AlphaFoldDB" id="A0A395JFR3"/>
<comment type="similarity">
    <text evidence="3">Belongs to the AAA ATPase family. Highly divergent.</text>
</comment>
<dbReference type="SMART" id="SM00382">
    <property type="entry name" value="AAA"/>
    <property type="match status" value="1"/>
</dbReference>
<sequence>MLKSDQVLGAIPAFFGLMSNKMSFGETRLESMHDLELLIDAGRRLIVVETEREASMMTGFRRLSDGASKAYFQWTVTQGLLRLADGYVAQTVNKDVNQLFGQIQSTHQAGVYILIDFHHYLHEPVAIRHIKDTVLNCPQHTLILLSQKVKLPDDLAPYASKFTLPLPSKSALRSLITRLADEWAESQRKSLKMESRAVVGKLLDALQGIPLAEAEKMAHRAIWNDGVLDSSDVNEVTQAKFDLLNQNSVLSLQLDHPNLAEIAGFNGFKQWLSLREKVFVGEVALPTGDIPKGVLLIGVQGCGKSLAAKAVAGAWQLPLLHLDFGRIYNQYVGQTEANFRAALATADTMSPCVLWIDEIEKGLSAQSVSDDISRRLLATFLTWLAEKKTSVFVVATANNVDQLPPEVMRKGRFDEVFFVDLPVLEERVAILTLHLQRRDQTLDLQNIEALAEATDGFSGAELEQLVVSAMYQLIEQRAPVSLEVLLALANQTKPLSVLMRESVQGLRMWAEGRTTPV</sequence>
<dbReference type="SUPFAM" id="SSF52540">
    <property type="entry name" value="P-loop containing nucleoside triphosphate hydrolases"/>
    <property type="match status" value="1"/>
</dbReference>
<dbReference type="RefSeq" id="WP_113955630.1">
    <property type="nucleotide sequence ID" value="NZ_QNRT01000006.1"/>
</dbReference>
<keyword evidence="2" id="KW-0067">ATP-binding</keyword>
<gene>
    <name evidence="6" type="ORF">DFR28_10687</name>
</gene>
<feature type="domain" description="AAA+ ATPase" evidence="5">
    <location>
        <begin position="290"/>
        <end position="423"/>
    </location>
</feature>
<dbReference type="InterPro" id="IPR041569">
    <property type="entry name" value="AAA_lid_3"/>
</dbReference>
<dbReference type="Gene3D" id="1.10.8.60">
    <property type="match status" value="1"/>
</dbReference>
<organism evidence="6 7">
    <name type="scientific">Arenicella xantha</name>
    <dbReference type="NCBI Taxonomy" id="644221"/>
    <lineage>
        <taxon>Bacteria</taxon>
        <taxon>Pseudomonadati</taxon>
        <taxon>Pseudomonadota</taxon>
        <taxon>Gammaproteobacteria</taxon>
        <taxon>Arenicellales</taxon>
        <taxon>Arenicellaceae</taxon>
        <taxon>Arenicella</taxon>
    </lineage>
</organism>
<dbReference type="Pfam" id="PF17862">
    <property type="entry name" value="AAA_lid_3"/>
    <property type="match status" value="1"/>
</dbReference>
<evidence type="ECO:0000256" key="2">
    <source>
        <dbReference type="ARBA" id="ARBA00022840"/>
    </source>
</evidence>
<dbReference type="Proteomes" id="UP000253083">
    <property type="component" value="Unassembled WGS sequence"/>
</dbReference>
<dbReference type="PANTHER" id="PTHR42960">
    <property type="entry name" value="YCF46 PROTEIN"/>
    <property type="match status" value="1"/>
</dbReference>
<name>A0A395JFR3_9GAMM</name>
<keyword evidence="7" id="KW-1185">Reference proteome</keyword>
<evidence type="ECO:0000256" key="3">
    <source>
        <dbReference type="ARBA" id="ARBA00038088"/>
    </source>
</evidence>
<dbReference type="Gene3D" id="3.40.50.300">
    <property type="entry name" value="P-loop containing nucleotide triphosphate hydrolases"/>
    <property type="match status" value="1"/>
</dbReference>
<evidence type="ECO:0000313" key="6">
    <source>
        <dbReference type="EMBL" id="RBP48600.1"/>
    </source>
</evidence>
<dbReference type="InterPro" id="IPR003959">
    <property type="entry name" value="ATPase_AAA_core"/>
</dbReference>
<dbReference type="InParanoid" id="A0A395JFR3"/>
<dbReference type="InterPro" id="IPR052381">
    <property type="entry name" value="AAA_domain_protein"/>
</dbReference>
<protein>
    <recommendedName>
        <fullName evidence="4">Uncharacterized AAA domain-containing protein ycf46</fullName>
    </recommendedName>
</protein>
<dbReference type="GO" id="GO:0005524">
    <property type="term" value="F:ATP binding"/>
    <property type="evidence" value="ECO:0007669"/>
    <property type="project" value="UniProtKB-KW"/>
</dbReference>
<dbReference type="InterPro" id="IPR027417">
    <property type="entry name" value="P-loop_NTPase"/>
</dbReference>
<dbReference type="GO" id="GO:0016887">
    <property type="term" value="F:ATP hydrolysis activity"/>
    <property type="evidence" value="ECO:0007669"/>
    <property type="project" value="InterPro"/>
</dbReference>
<evidence type="ECO:0000256" key="4">
    <source>
        <dbReference type="ARBA" id="ARBA00040480"/>
    </source>
</evidence>
<dbReference type="OrthoDB" id="9809379at2"/>